<proteinExistence type="predicted"/>
<reference evidence="1" key="1">
    <citation type="submission" date="2018-05" db="EMBL/GenBank/DDBJ databases">
        <authorList>
            <person name="Lanie J.A."/>
            <person name="Ng W.-L."/>
            <person name="Kazmierczak K.M."/>
            <person name="Andrzejewski T.M."/>
            <person name="Davidsen T.M."/>
            <person name="Wayne K.J."/>
            <person name="Tettelin H."/>
            <person name="Glass J.I."/>
            <person name="Rusch D."/>
            <person name="Podicherti R."/>
            <person name="Tsui H.-C.T."/>
            <person name="Winkler M.E."/>
        </authorList>
    </citation>
    <scope>NUCLEOTIDE SEQUENCE</scope>
</reference>
<sequence>ATYEQLAGSLCKRHAVTPHKVELRPLVGIRFQVLFHSPLGVLFTFPSRY</sequence>
<organism evidence="1">
    <name type="scientific">marine metagenome</name>
    <dbReference type="NCBI Taxonomy" id="408172"/>
    <lineage>
        <taxon>unclassified sequences</taxon>
        <taxon>metagenomes</taxon>
        <taxon>ecological metagenomes</taxon>
    </lineage>
</organism>
<feature type="non-terminal residue" evidence="1">
    <location>
        <position position="1"/>
    </location>
</feature>
<accession>A0A382P3N9</accession>
<dbReference type="AlphaFoldDB" id="A0A382P3N9"/>
<gene>
    <name evidence="1" type="ORF">METZ01_LOCUS320334</name>
</gene>
<name>A0A382P3N9_9ZZZZ</name>
<dbReference type="EMBL" id="UINC01104379">
    <property type="protein sequence ID" value="SVC67480.1"/>
    <property type="molecule type" value="Genomic_DNA"/>
</dbReference>
<protein>
    <submittedName>
        <fullName evidence="1">Uncharacterized protein</fullName>
    </submittedName>
</protein>
<evidence type="ECO:0000313" key="1">
    <source>
        <dbReference type="EMBL" id="SVC67480.1"/>
    </source>
</evidence>